<dbReference type="CDD" id="cd02980">
    <property type="entry name" value="TRX_Fd_family"/>
    <property type="match status" value="1"/>
</dbReference>
<evidence type="ECO:0000256" key="5">
    <source>
        <dbReference type="ARBA" id="ARBA00023014"/>
    </source>
</evidence>
<dbReference type="KEGG" id="tli:Tlie_1465"/>
<dbReference type="InterPro" id="IPR001949">
    <property type="entry name" value="NADH-UbQ_OxRdtase_51kDa_CS"/>
</dbReference>
<dbReference type="PANTHER" id="PTHR43578:SF3">
    <property type="entry name" value="NADH-QUINONE OXIDOREDUCTASE SUBUNIT F"/>
    <property type="match status" value="1"/>
</dbReference>
<dbReference type="InterPro" id="IPR019575">
    <property type="entry name" value="Nuop51_4Fe4S-bd"/>
</dbReference>
<dbReference type="STRING" id="580340.Tlie_1465"/>
<evidence type="ECO:0000313" key="9">
    <source>
        <dbReference type="Proteomes" id="UP000005868"/>
    </source>
</evidence>
<dbReference type="GO" id="GO:0051539">
    <property type="term" value="F:4 iron, 4 sulfur cluster binding"/>
    <property type="evidence" value="ECO:0007669"/>
    <property type="project" value="UniProtKB-KW"/>
</dbReference>
<dbReference type="InterPro" id="IPR037207">
    <property type="entry name" value="Nuop51_4Fe4S-bd_sf"/>
</dbReference>
<dbReference type="Pfam" id="PF14691">
    <property type="entry name" value="Fer4_20"/>
    <property type="match status" value="1"/>
</dbReference>
<dbReference type="PRINTS" id="PR00469">
    <property type="entry name" value="PNDRDTASEII"/>
</dbReference>
<dbReference type="Gene3D" id="6.10.250.1450">
    <property type="match status" value="1"/>
</dbReference>
<dbReference type="InterPro" id="IPR037225">
    <property type="entry name" value="Nuo51_FMN-bd_sf"/>
</dbReference>
<evidence type="ECO:0000259" key="7">
    <source>
        <dbReference type="SMART" id="SM00928"/>
    </source>
</evidence>
<feature type="domain" description="NADH-ubiquinone oxidoreductase 51kDa subunit iron-sulphur binding" evidence="7">
    <location>
        <begin position="442"/>
        <end position="487"/>
    </location>
</feature>
<keyword evidence="3" id="KW-0479">Metal-binding</keyword>
<evidence type="ECO:0000256" key="3">
    <source>
        <dbReference type="ARBA" id="ARBA00022723"/>
    </source>
</evidence>
<gene>
    <name evidence="8" type="ordered locus">Tlie_1465</name>
</gene>
<dbReference type="GO" id="GO:0046872">
    <property type="term" value="F:metal ion binding"/>
    <property type="evidence" value="ECO:0007669"/>
    <property type="project" value="UniProtKB-KW"/>
</dbReference>
<dbReference type="SUPFAM" id="SSF142019">
    <property type="entry name" value="Nqo1 FMN-binding domain-like"/>
    <property type="match status" value="1"/>
</dbReference>
<feature type="compositionally biased region" description="Basic and acidic residues" evidence="6">
    <location>
        <begin position="984"/>
        <end position="1000"/>
    </location>
</feature>
<dbReference type="FunFam" id="1.20.1440.230:FF:000001">
    <property type="entry name" value="Mitochondrial NADH dehydrogenase flavoprotein 1"/>
    <property type="match status" value="1"/>
</dbReference>
<keyword evidence="5" id="KW-0411">Iron-sulfur</keyword>
<dbReference type="InterPro" id="IPR036249">
    <property type="entry name" value="Thioredoxin-like_sf"/>
</dbReference>
<dbReference type="FunFam" id="3.40.50.11540:FF:000001">
    <property type="entry name" value="NADH dehydrogenase [ubiquinone] flavoprotein 1, mitochondrial"/>
    <property type="match status" value="1"/>
</dbReference>
<dbReference type="Gene3D" id="3.40.50.11540">
    <property type="entry name" value="NADH-ubiquinone oxidoreductase 51kDa subunit"/>
    <property type="match status" value="1"/>
</dbReference>
<keyword evidence="2" id="KW-0004">4Fe-4S</keyword>
<name>G7V701_THELD</name>
<dbReference type="PANTHER" id="PTHR43578">
    <property type="entry name" value="NADH-QUINONE OXIDOREDUCTASE SUBUNIT F"/>
    <property type="match status" value="1"/>
</dbReference>
<sequence>MAQRLYRSHVLCCRGTSCTSGGSSEILEAMQQEVQKHNLQDEVLVTFSGCHGLCSIGPIMVIYPEDILYCHVKRDDVPEIVEKTLKKGTVIERLLFNDPASGELIPEYHSIPFYRNQQRIILRNCGVINPECIEEYIGRGGYQGLTKALFEMDPESVIEEIKRSGLRGRGGGGFPTGLKWQFARNAPGNPKYVICNADEGDPGAFMDRSILEGDPHSVLEGMIIAGYAIGAQKGFIYCRAEYPLAIKRLNIAIEQGKRMGCLGKNILGSDFSFDIEVKEGAGAFVCGEETALIASIEGKRGEPRPRPPFPAERGLWGKPTNINNVKSYAAVAQIIQKGAEWFSSIGTKDSPGTAVFALTGKVKNTGLLEIPMGTTLGEIVFDIGGGINKDRKFKAVQTGGPLGGCLSSEFLNLPVDFDSLVSAGALMGSGGMIVVDETTCMVELARFFLQFSVAESCGQCTPCRVGGKKLLEILERITRGEGKMEDLVMIEDISRTMKEGSLCALGQGTPNPVLATLRFFRDEYEAHIVDKRCPAGVCSKLSASPCQSACPAEVKVPIYISKIAEGKYDEAARIHRQSNPFVSVCGRVCPAFCEDKCRRGELDEPVAIRDLKRFMADHSTGRWVPEQLEEDKKEKVAIVGGGPGGLTAALRLAQLGYKSTIFEALPVLGGMMRIGIPSYRLPREVLDKEIESILSTGKVEVKTKVAFGKDVSIKDLMKDHQAVLLSIGAQGCYKPNIPGKDLLGVTTGMELLKAMNLGEDMSFVKGKKVVVIGGGNVAMDASRSLLRLGAEEVHLVYRRERKDMPALEEEIMAAEEEGVSISMGTRRWRGRRSVLEEEKVKFHCLTMPVEFVGSGGKIVGVKCVRLALTDKDGRARFDSSARKRPFPIEGSHFLLEADMVVCAIGQKVEWELLSKEGIATNKDGTIKVDPRTYMTSLEGVFAVGDAVSGPASVVQAVGQANKAARAIHRFLRGLPLHEVPTPPERPEPMKYEMSEEDGNRPRMRASIVSPEARVQDFREVELGFPNEQVAILEARRCLRCDLEEAE</sequence>
<feature type="region of interest" description="Disordered" evidence="6">
    <location>
        <begin position="977"/>
        <end position="1001"/>
    </location>
</feature>
<dbReference type="InterPro" id="IPR011538">
    <property type="entry name" value="Nuo51_FMN-bd"/>
</dbReference>
<keyword evidence="4" id="KW-0408">Iron</keyword>
<dbReference type="SMART" id="SM00928">
    <property type="entry name" value="NADH_4Fe-4S"/>
    <property type="match status" value="1"/>
</dbReference>
<dbReference type="SUPFAM" id="SSF140490">
    <property type="entry name" value="Nqo1C-terminal domain-like"/>
    <property type="match status" value="1"/>
</dbReference>
<dbReference type="Proteomes" id="UP000005868">
    <property type="component" value="Chromosome"/>
</dbReference>
<dbReference type="OrthoDB" id="9761899at2"/>
<dbReference type="eggNOG" id="COG1894">
    <property type="taxonomic scope" value="Bacteria"/>
</dbReference>
<reference evidence="8 9" key="2">
    <citation type="journal article" date="2012" name="Stand. Genomic Sci.">
        <title>Genome sequence of the moderately thermophilic, amino-acid-degrading and sulfur-reducing bacterium Thermovirga lienii type strain (Cas60314(T)).</title>
        <authorList>
            <person name="Goker M."/>
            <person name="Saunders E."/>
            <person name="Lapidus A."/>
            <person name="Nolan M."/>
            <person name="Lucas S."/>
            <person name="Hammon N."/>
            <person name="Deshpande S."/>
            <person name="Cheng J.F."/>
            <person name="Han C."/>
            <person name="Tapia R."/>
            <person name="Goodwin L.A."/>
            <person name="Pitluck S."/>
            <person name="Liolios K."/>
            <person name="Mavromatis K."/>
            <person name="Pagani I."/>
            <person name="Ivanova N."/>
            <person name="Mikhailova N."/>
            <person name="Pati A."/>
            <person name="Chen A."/>
            <person name="Palaniappan K."/>
            <person name="Land M."/>
            <person name="Chang Y.J."/>
            <person name="Jeffries C.D."/>
            <person name="Brambilla E.M."/>
            <person name="Rohde M."/>
            <person name="Spring S."/>
            <person name="Detter J.C."/>
            <person name="Woyke T."/>
            <person name="Bristow J."/>
            <person name="Eisen J.A."/>
            <person name="Markowitz V."/>
            <person name="Hugenholtz P."/>
            <person name="Kyrpides N.C."/>
            <person name="Klenk H.P."/>
        </authorList>
    </citation>
    <scope>NUCLEOTIDE SEQUENCE [LARGE SCALE GENOMIC DNA]</scope>
    <source>
        <strain evidence="9">ATCC BAA-1197 / DSM 17291 / Cas60314</strain>
    </source>
</reference>
<dbReference type="Pfam" id="PF07992">
    <property type="entry name" value="Pyr_redox_2"/>
    <property type="match status" value="1"/>
</dbReference>
<proteinExistence type="inferred from homology"/>
<dbReference type="eggNOG" id="COG0493">
    <property type="taxonomic scope" value="Bacteria"/>
</dbReference>
<dbReference type="SUPFAM" id="SSF142984">
    <property type="entry name" value="Nqo1 middle domain-like"/>
    <property type="match status" value="1"/>
</dbReference>
<evidence type="ECO:0000256" key="1">
    <source>
        <dbReference type="ARBA" id="ARBA00007523"/>
    </source>
</evidence>
<dbReference type="Pfam" id="PF10589">
    <property type="entry name" value="NADH_4Fe-4S"/>
    <property type="match status" value="1"/>
</dbReference>
<dbReference type="SUPFAM" id="SSF51971">
    <property type="entry name" value="Nucleotide-binding domain"/>
    <property type="match status" value="1"/>
</dbReference>
<accession>G7V701</accession>
<dbReference type="InterPro" id="IPR023753">
    <property type="entry name" value="FAD/NAD-binding_dom"/>
</dbReference>
<evidence type="ECO:0000256" key="4">
    <source>
        <dbReference type="ARBA" id="ARBA00023004"/>
    </source>
</evidence>
<protein>
    <submittedName>
        <fullName evidence="8">Respiratory-chain NADH dehydrogenase domain 51 kDa subunit</fullName>
    </submittedName>
</protein>
<dbReference type="Gene3D" id="3.40.30.10">
    <property type="entry name" value="Glutaredoxin"/>
    <property type="match status" value="1"/>
</dbReference>
<dbReference type="PRINTS" id="PR00368">
    <property type="entry name" value="FADPNR"/>
</dbReference>
<dbReference type="Pfam" id="PF01257">
    <property type="entry name" value="2Fe-2S_thioredx"/>
    <property type="match status" value="1"/>
</dbReference>
<dbReference type="Gene3D" id="1.20.1440.230">
    <property type="entry name" value="NADH-ubiquinone oxidoreductase 51kDa subunit, iron-sulphur binding domain"/>
    <property type="match status" value="1"/>
</dbReference>
<comment type="similarity">
    <text evidence="1">Belongs to the complex I 51 kDa subunit family.</text>
</comment>
<dbReference type="InterPro" id="IPR036188">
    <property type="entry name" value="FAD/NAD-bd_sf"/>
</dbReference>
<keyword evidence="9" id="KW-1185">Reference proteome</keyword>
<dbReference type="GO" id="GO:0008137">
    <property type="term" value="F:NADH dehydrogenase (ubiquinone) activity"/>
    <property type="evidence" value="ECO:0007669"/>
    <property type="project" value="InterPro"/>
</dbReference>
<dbReference type="GO" id="GO:0016491">
    <property type="term" value="F:oxidoreductase activity"/>
    <property type="evidence" value="ECO:0007669"/>
    <property type="project" value="InterPro"/>
</dbReference>
<dbReference type="SUPFAM" id="SSF52833">
    <property type="entry name" value="Thioredoxin-like"/>
    <property type="match status" value="1"/>
</dbReference>
<organism evidence="8 9">
    <name type="scientific">Thermovirga lienii (strain ATCC BAA-1197 / DSM 17291 / Cas60314)</name>
    <dbReference type="NCBI Taxonomy" id="580340"/>
    <lineage>
        <taxon>Bacteria</taxon>
        <taxon>Thermotogati</taxon>
        <taxon>Synergistota</taxon>
        <taxon>Synergistia</taxon>
        <taxon>Synergistales</taxon>
        <taxon>Thermovirgaceae</taxon>
        <taxon>Thermovirga</taxon>
    </lineage>
</organism>
<dbReference type="AlphaFoldDB" id="G7V701"/>
<dbReference type="SUPFAM" id="SSF46548">
    <property type="entry name" value="alpha-helical ferredoxin"/>
    <property type="match status" value="1"/>
</dbReference>
<dbReference type="Pfam" id="PF01512">
    <property type="entry name" value="Complex1_51K"/>
    <property type="match status" value="1"/>
</dbReference>
<evidence type="ECO:0000313" key="8">
    <source>
        <dbReference type="EMBL" id="AER67190.1"/>
    </source>
</evidence>
<dbReference type="InterPro" id="IPR028261">
    <property type="entry name" value="DPD_II"/>
</dbReference>
<dbReference type="Gene3D" id="3.50.50.60">
    <property type="entry name" value="FAD/NAD(P)-binding domain"/>
    <property type="match status" value="3"/>
</dbReference>
<dbReference type="GO" id="GO:0010181">
    <property type="term" value="F:FMN binding"/>
    <property type="evidence" value="ECO:0007669"/>
    <property type="project" value="InterPro"/>
</dbReference>
<dbReference type="PROSITE" id="PS00645">
    <property type="entry name" value="COMPLEX1_51K_2"/>
    <property type="match status" value="1"/>
</dbReference>
<dbReference type="HOGENOM" id="CLU_010449_1_1_0"/>
<dbReference type="Gene3D" id="3.10.20.600">
    <property type="match status" value="1"/>
</dbReference>
<dbReference type="EMBL" id="CP003096">
    <property type="protein sequence ID" value="AER67190.1"/>
    <property type="molecule type" value="Genomic_DNA"/>
</dbReference>
<evidence type="ECO:0000256" key="6">
    <source>
        <dbReference type="SAM" id="MobiDB-lite"/>
    </source>
</evidence>
<evidence type="ECO:0000256" key="2">
    <source>
        <dbReference type="ARBA" id="ARBA00022485"/>
    </source>
</evidence>
<reference evidence="9" key="1">
    <citation type="submission" date="2011-10" db="EMBL/GenBank/DDBJ databases">
        <title>The complete genome of chromosome of Thermovirga lienii DSM 17291.</title>
        <authorList>
            <consortium name="US DOE Joint Genome Institute (JGI-PGF)"/>
            <person name="Lucas S."/>
            <person name="Copeland A."/>
            <person name="Lapidus A."/>
            <person name="Glavina del Rio T."/>
            <person name="Dalin E."/>
            <person name="Tice H."/>
            <person name="Bruce D."/>
            <person name="Goodwin L."/>
            <person name="Pitluck S."/>
            <person name="Peters L."/>
            <person name="Mikhailova N."/>
            <person name="Saunders E."/>
            <person name="Kyrpides N."/>
            <person name="Mavromatis K."/>
            <person name="Ivanova N."/>
            <person name="Last F.I."/>
            <person name="Brettin T."/>
            <person name="Detter J.C."/>
            <person name="Han C."/>
            <person name="Larimer F."/>
            <person name="Land M."/>
            <person name="Hauser L."/>
            <person name="Markowitz V."/>
            <person name="Cheng J.-F."/>
            <person name="Hugenholtz P."/>
            <person name="Woyke T."/>
            <person name="Wu D."/>
            <person name="Spring S."/>
            <person name="Schroeder M."/>
            <person name="Brambilla E.-M."/>
            <person name="Klenk H.-P."/>
            <person name="Eisen J.A."/>
        </authorList>
    </citation>
    <scope>NUCLEOTIDE SEQUENCE [LARGE SCALE GENOMIC DNA]</scope>
    <source>
        <strain evidence="9">ATCC BAA-1197 / DSM 17291 / Cas60314</strain>
    </source>
</reference>